<evidence type="ECO:0000313" key="2">
    <source>
        <dbReference type="EMBL" id="CAL5220638.1"/>
    </source>
</evidence>
<organism evidence="2 3">
    <name type="scientific">Coccomyxa viridis</name>
    <dbReference type="NCBI Taxonomy" id="1274662"/>
    <lineage>
        <taxon>Eukaryota</taxon>
        <taxon>Viridiplantae</taxon>
        <taxon>Chlorophyta</taxon>
        <taxon>core chlorophytes</taxon>
        <taxon>Trebouxiophyceae</taxon>
        <taxon>Trebouxiophyceae incertae sedis</taxon>
        <taxon>Coccomyxaceae</taxon>
        <taxon>Coccomyxa</taxon>
    </lineage>
</organism>
<dbReference type="EMBL" id="CAXHTA020000004">
    <property type="protein sequence ID" value="CAL5220638.1"/>
    <property type="molecule type" value="Genomic_DNA"/>
</dbReference>
<feature type="region of interest" description="Disordered" evidence="1">
    <location>
        <begin position="1"/>
        <end position="37"/>
    </location>
</feature>
<proteinExistence type="predicted"/>
<feature type="compositionally biased region" description="Low complexity" evidence="1">
    <location>
        <begin position="80"/>
        <end position="97"/>
    </location>
</feature>
<reference evidence="2 3" key="1">
    <citation type="submission" date="2024-06" db="EMBL/GenBank/DDBJ databases">
        <authorList>
            <person name="Kraege A."/>
            <person name="Thomma B."/>
        </authorList>
    </citation>
    <scope>NUCLEOTIDE SEQUENCE [LARGE SCALE GENOMIC DNA]</scope>
</reference>
<name>A0ABP1FL08_9CHLO</name>
<accession>A0ABP1FL08</accession>
<comment type="caution">
    <text evidence="2">The sequence shown here is derived from an EMBL/GenBank/DDBJ whole genome shotgun (WGS) entry which is preliminary data.</text>
</comment>
<evidence type="ECO:0000256" key="1">
    <source>
        <dbReference type="SAM" id="MobiDB-lite"/>
    </source>
</evidence>
<feature type="region of interest" description="Disordered" evidence="1">
    <location>
        <begin position="76"/>
        <end position="133"/>
    </location>
</feature>
<keyword evidence="3" id="KW-1185">Reference proteome</keyword>
<dbReference type="Proteomes" id="UP001497392">
    <property type="component" value="Unassembled WGS sequence"/>
</dbReference>
<protein>
    <submittedName>
        <fullName evidence="2">G2682 protein</fullName>
    </submittedName>
</protein>
<evidence type="ECO:0000313" key="3">
    <source>
        <dbReference type="Proteomes" id="UP001497392"/>
    </source>
</evidence>
<sequence>MAPSYVDVQGTGFAPAPVGTGQPFRPTQAPQRAPGPLSPYNPIFNPIISKTDPSTAATNMQAQGYSAYQTVTANNNGQVSTTPTSTSGGSSTGQYSSNAQQSGNQISTTYGQGGTSGYNTQQSGSNGAYNPNGQSNQMAYQMMAPAPAPVQIGETNAMVARVDSAYKKAQTRPQLSFGADGMTIQQPVVNHPDGITSGGNQFKVNDKGVILGNVGTGGSIDMQNNGGVTIDPGTAGNLWNLARSAAQLYGRKLQETE</sequence>
<gene>
    <name evidence="2" type="primary">g2682</name>
    <name evidence="2" type="ORF">VP750_LOCUS2297</name>
</gene>